<evidence type="ECO:0000259" key="2">
    <source>
        <dbReference type="Pfam" id="PF00487"/>
    </source>
</evidence>
<protein>
    <submittedName>
        <fullName evidence="3">Fatty acid desaturase family protein</fullName>
    </submittedName>
</protein>
<gene>
    <name evidence="3" type="ORF">ACFQ0F_05755</name>
</gene>
<dbReference type="CDD" id="cd03506">
    <property type="entry name" value="Delta6-FADS-like"/>
    <property type="match status" value="1"/>
</dbReference>
<evidence type="ECO:0000256" key="1">
    <source>
        <dbReference type="SAM" id="Phobius"/>
    </source>
</evidence>
<dbReference type="EMBL" id="JBHTIT010000001">
    <property type="protein sequence ID" value="MFD0949895.1"/>
    <property type="molecule type" value="Genomic_DNA"/>
</dbReference>
<accession>A0ABW3HFB5</accession>
<keyword evidence="1" id="KW-1133">Transmembrane helix</keyword>
<dbReference type="RefSeq" id="WP_379070012.1">
    <property type="nucleotide sequence ID" value="NZ_JBHTIT010000001.1"/>
</dbReference>
<dbReference type="InterPro" id="IPR012171">
    <property type="entry name" value="Fatty_acid_desaturase"/>
</dbReference>
<dbReference type="PANTHER" id="PTHR19353:SF84">
    <property type="entry name" value="ACYL-COA DELTA-9-DESATURASE, DESB"/>
    <property type="match status" value="1"/>
</dbReference>
<keyword evidence="1" id="KW-0472">Membrane</keyword>
<organism evidence="3 4">
    <name type="scientific">Paraperlucidibaca wandonensis</name>
    <dbReference type="NCBI Taxonomy" id="1268273"/>
    <lineage>
        <taxon>Bacteria</taxon>
        <taxon>Pseudomonadati</taxon>
        <taxon>Pseudomonadota</taxon>
        <taxon>Gammaproteobacteria</taxon>
        <taxon>Moraxellales</taxon>
        <taxon>Moraxellaceae</taxon>
        <taxon>Paraperlucidibaca</taxon>
    </lineage>
</organism>
<feature type="transmembrane region" description="Helical" evidence="1">
    <location>
        <begin position="208"/>
        <end position="229"/>
    </location>
</feature>
<proteinExistence type="predicted"/>
<comment type="caution">
    <text evidence="3">The sequence shown here is derived from an EMBL/GenBank/DDBJ whole genome shotgun (WGS) entry which is preliminary data.</text>
</comment>
<name>A0ABW3HFB5_9GAMM</name>
<dbReference type="InterPro" id="IPR005804">
    <property type="entry name" value="FA_desaturase_dom"/>
</dbReference>
<evidence type="ECO:0000313" key="3">
    <source>
        <dbReference type="EMBL" id="MFD0949895.1"/>
    </source>
</evidence>
<feature type="transmembrane region" description="Helical" evidence="1">
    <location>
        <begin position="47"/>
        <end position="71"/>
    </location>
</feature>
<keyword evidence="4" id="KW-1185">Reference proteome</keyword>
<evidence type="ECO:0000313" key="4">
    <source>
        <dbReference type="Proteomes" id="UP001597044"/>
    </source>
</evidence>
<keyword evidence="1" id="KW-0812">Transmembrane</keyword>
<sequence length="364" mass="41998">MKTLTQAQLTELETTFDAMHKKALADVGENDARYIRRVLATVRYTGFLGRACLFLSFFPVFWVIGTLLLAVSKIMENMEVAHNVMHGQYDWMNDPKLKGQTYEWDIAGTSDNWRQSHNVMHHTYTNIKGVDDDVGYGILRLFPEQRWKPHYLLQPIYTVIFALLFQWGIAIQELRLGRLFAGKTPKAEFQKQWQPAKRKMLKQLLKDYVVFPLLAGPMFLSVFAGNFVANGIRNVWTFIVIFCGHFTKDAEIFPKSVLKNEARGHWYYRQILGSSNLRGGKFFNLMTGNLSHQIEHHLFPDVPAHRYADMAVEVKATCKRVGIPYNEGSFTSQFSQVLWRIMRHALPSSVQKSSIQLERTSQAL</sequence>
<dbReference type="PANTHER" id="PTHR19353">
    <property type="entry name" value="FATTY ACID DESATURASE 2"/>
    <property type="match status" value="1"/>
</dbReference>
<dbReference type="Proteomes" id="UP001597044">
    <property type="component" value="Unassembled WGS sequence"/>
</dbReference>
<dbReference type="Pfam" id="PF00487">
    <property type="entry name" value="FA_desaturase"/>
    <property type="match status" value="1"/>
</dbReference>
<feature type="transmembrane region" description="Helical" evidence="1">
    <location>
        <begin position="151"/>
        <end position="170"/>
    </location>
</feature>
<feature type="domain" description="Fatty acid desaturase" evidence="2">
    <location>
        <begin position="60"/>
        <end position="327"/>
    </location>
</feature>
<reference evidence="4" key="1">
    <citation type="journal article" date="2019" name="Int. J. Syst. Evol. Microbiol.">
        <title>The Global Catalogue of Microorganisms (GCM) 10K type strain sequencing project: providing services to taxonomists for standard genome sequencing and annotation.</title>
        <authorList>
            <consortium name="The Broad Institute Genomics Platform"/>
            <consortium name="The Broad Institute Genome Sequencing Center for Infectious Disease"/>
            <person name="Wu L."/>
            <person name="Ma J."/>
        </authorList>
    </citation>
    <scope>NUCLEOTIDE SEQUENCE [LARGE SCALE GENOMIC DNA]</scope>
    <source>
        <strain evidence="4">CCUG 63419</strain>
    </source>
</reference>